<organism evidence="1 2">
    <name type="scientific">Vibrio vulnificus</name>
    <dbReference type="NCBI Taxonomy" id="672"/>
    <lineage>
        <taxon>Bacteria</taxon>
        <taxon>Pseudomonadati</taxon>
        <taxon>Pseudomonadota</taxon>
        <taxon>Gammaproteobacteria</taxon>
        <taxon>Vibrionales</taxon>
        <taxon>Vibrionaceae</taxon>
        <taxon>Vibrio</taxon>
    </lineage>
</organism>
<evidence type="ECO:0000313" key="2">
    <source>
        <dbReference type="Proteomes" id="UP000664056"/>
    </source>
</evidence>
<dbReference type="AlphaFoldDB" id="A0AAW4HHJ4"/>
<accession>A0AAW4HHJ4</accession>
<dbReference type="EMBL" id="JAFKOQ010000042">
    <property type="protein sequence ID" value="MBN8124535.1"/>
    <property type="molecule type" value="Genomic_DNA"/>
</dbReference>
<protein>
    <submittedName>
        <fullName evidence="1">Eag protein</fullName>
    </submittedName>
</protein>
<gene>
    <name evidence="1" type="ORF">J0J18_22740</name>
</gene>
<sequence>MYKCPKCGSHDTYKEKIMGQDTGDRVCQECNHITSAASFRVKEEVTEKGKTHG</sequence>
<dbReference type="RefSeq" id="WP_155647881.1">
    <property type="nucleotide sequence ID" value="NZ_JAFKOQ010000042.1"/>
</dbReference>
<comment type="caution">
    <text evidence="1">The sequence shown here is derived from an EMBL/GenBank/DDBJ whole genome shotgun (WGS) entry which is preliminary data.</text>
</comment>
<dbReference type="Proteomes" id="UP000664056">
    <property type="component" value="Unassembled WGS sequence"/>
</dbReference>
<proteinExistence type="predicted"/>
<reference evidence="1" key="1">
    <citation type="submission" date="2021-03" db="EMBL/GenBank/DDBJ databases">
        <title>Study of the foodborne Vibrio vulnificus isolates from China.</title>
        <authorList>
            <person name="Zheng Z."/>
            <person name="Ye L."/>
        </authorList>
    </citation>
    <scope>NUCLEOTIDE SEQUENCE</scope>
    <source>
        <strain evidence="1">Vv1582</strain>
    </source>
</reference>
<name>A0AAW4HHJ4_VIBVL</name>
<dbReference type="SUPFAM" id="SSF57783">
    <property type="entry name" value="Zinc beta-ribbon"/>
    <property type="match status" value="1"/>
</dbReference>
<evidence type="ECO:0000313" key="1">
    <source>
        <dbReference type="EMBL" id="MBN8124535.1"/>
    </source>
</evidence>